<gene>
    <name evidence="2" type="ORF">LTR78_000032</name>
</gene>
<keyword evidence="3" id="KW-1185">Reference proteome</keyword>
<dbReference type="AlphaFoldDB" id="A0AAE0WWZ3"/>
<evidence type="ECO:0000313" key="3">
    <source>
        <dbReference type="Proteomes" id="UP001274830"/>
    </source>
</evidence>
<name>A0AAE0WWZ3_9PEZI</name>
<feature type="region of interest" description="Disordered" evidence="1">
    <location>
        <begin position="1"/>
        <end position="20"/>
    </location>
</feature>
<accession>A0AAE0WWZ3</accession>
<comment type="caution">
    <text evidence="2">The sequence shown here is derived from an EMBL/GenBank/DDBJ whole genome shotgun (WGS) entry which is preliminary data.</text>
</comment>
<evidence type="ECO:0000256" key="1">
    <source>
        <dbReference type="SAM" id="MobiDB-lite"/>
    </source>
</evidence>
<sequence length="170" mass="19022">MSSYKFPKAYGTPEREPRTRRLPLAAASHKPAQPYCYHPTHINASDKAAEFVRAGVEVLTRISQPQQQPGYAAGCPSAPLSSLNEIRPGLEEDCECGCFRHVYGCCPATQHAKVAEKLKVHDAGRAKAGKEVEQKKVKVQKDADVDEEWEMVSRKEATEQEKWVEVVWET</sequence>
<reference evidence="2" key="1">
    <citation type="submission" date="2023-07" db="EMBL/GenBank/DDBJ databases">
        <title>Black Yeasts Isolated from many extreme environments.</title>
        <authorList>
            <person name="Coleine C."/>
            <person name="Stajich J.E."/>
            <person name="Selbmann L."/>
        </authorList>
    </citation>
    <scope>NUCLEOTIDE SEQUENCE</scope>
    <source>
        <strain evidence="2">CCFEE 5485</strain>
    </source>
</reference>
<dbReference type="EMBL" id="JAUTXT010000001">
    <property type="protein sequence ID" value="KAK3679657.1"/>
    <property type="molecule type" value="Genomic_DNA"/>
</dbReference>
<evidence type="ECO:0000313" key="2">
    <source>
        <dbReference type="EMBL" id="KAK3679657.1"/>
    </source>
</evidence>
<proteinExistence type="predicted"/>
<organism evidence="2 3">
    <name type="scientific">Recurvomyces mirabilis</name>
    <dbReference type="NCBI Taxonomy" id="574656"/>
    <lineage>
        <taxon>Eukaryota</taxon>
        <taxon>Fungi</taxon>
        <taxon>Dikarya</taxon>
        <taxon>Ascomycota</taxon>
        <taxon>Pezizomycotina</taxon>
        <taxon>Dothideomycetes</taxon>
        <taxon>Dothideomycetidae</taxon>
        <taxon>Mycosphaerellales</taxon>
        <taxon>Teratosphaeriaceae</taxon>
        <taxon>Recurvomyces</taxon>
    </lineage>
</organism>
<dbReference type="Proteomes" id="UP001274830">
    <property type="component" value="Unassembled WGS sequence"/>
</dbReference>
<protein>
    <submittedName>
        <fullName evidence="2">Uncharacterized protein</fullName>
    </submittedName>
</protein>